<organism evidence="2 3">
    <name type="scientific">Nocardia rhizosphaerihabitans</name>
    <dbReference type="NCBI Taxonomy" id="1691570"/>
    <lineage>
        <taxon>Bacteria</taxon>
        <taxon>Bacillati</taxon>
        <taxon>Actinomycetota</taxon>
        <taxon>Actinomycetes</taxon>
        <taxon>Mycobacteriales</taxon>
        <taxon>Nocardiaceae</taxon>
        <taxon>Nocardia</taxon>
    </lineage>
</organism>
<feature type="domain" description="SnoaL-like" evidence="1">
    <location>
        <begin position="14"/>
        <end position="111"/>
    </location>
</feature>
<protein>
    <recommendedName>
        <fullName evidence="1">SnoaL-like domain-containing protein</fullName>
    </recommendedName>
</protein>
<dbReference type="EMBL" id="BMNE01000001">
    <property type="protein sequence ID" value="GGN71253.1"/>
    <property type="molecule type" value="Genomic_DNA"/>
</dbReference>
<dbReference type="SUPFAM" id="SSF54427">
    <property type="entry name" value="NTF2-like"/>
    <property type="match status" value="1"/>
</dbReference>
<dbReference type="Gene3D" id="3.10.450.50">
    <property type="match status" value="1"/>
</dbReference>
<evidence type="ECO:0000259" key="1">
    <source>
        <dbReference type="Pfam" id="PF12680"/>
    </source>
</evidence>
<dbReference type="Proteomes" id="UP000658127">
    <property type="component" value="Unassembled WGS sequence"/>
</dbReference>
<dbReference type="InterPro" id="IPR032710">
    <property type="entry name" value="NTF2-like_dom_sf"/>
</dbReference>
<dbReference type="InterPro" id="IPR037401">
    <property type="entry name" value="SnoaL-like"/>
</dbReference>
<comment type="caution">
    <text evidence="2">The sequence shown here is derived from an EMBL/GenBank/DDBJ whole genome shotgun (WGS) entry which is preliminary data.</text>
</comment>
<gene>
    <name evidence="2" type="ORF">GCM10011610_11240</name>
</gene>
<evidence type="ECO:0000313" key="3">
    <source>
        <dbReference type="Proteomes" id="UP000658127"/>
    </source>
</evidence>
<name>A0ABQ2K6Q9_9NOCA</name>
<reference evidence="3" key="1">
    <citation type="journal article" date="2019" name="Int. J. Syst. Evol. Microbiol.">
        <title>The Global Catalogue of Microorganisms (GCM) 10K type strain sequencing project: providing services to taxonomists for standard genome sequencing and annotation.</title>
        <authorList>
            <consortium name="The Broad Institute Genomics Platform"/>
            <consortium name="The Broad Institute Genome Sequencing Center for Infectious Disease"/>
            <person name="Wu L."/>
            <person name="Ma J."/>
        </authorList>
    </citation>
    <scope>NUCLEOTIDE SEQUENCE [LARGE SCALE GENOMIC DNA]</scope>
    <source>
        <strain evidence="3">CGMCC 4.7329</strain>
    </source>
</reference>
<dbReference type="RefSeq" id="WP_189024402.1">
    <property type="nucleotide sequence ID" value="NZ_BMNE01000001.1"/>
</dbReference>
<proteinExistence type="predicted"/>
<sequence>MSLDRTAEDLLAAVQASPRAVAAHDKNTWVGLFVDNAAVHDPYGAREHIGRDAISRFYNVFIAPNSIVFRVERDLVAGRTVVRDLHIETTMSTGATVTVPMHLRYDLIESGGGWRIARLAAHWELAVMIRRLLGTGPSGLLAGCKLGPQLVTELGAGGAMGMMRGLRGVGATGKRVVGRLFGAAAAGDVAGVRDLLGARAEVELPAGHPVDAATFAELARDMEWDKLIAAGRTVSASVRIGAARGVAFVDFAADEPRIVAVTVFLDGPLSGHLSS</sequence>
<dbReference type="Pfam" id="PF12680">
    <property type="entry name" value="SnoaL_2"/>
    <property type="match status" value="1"/>
</dbReference>
<accession>A0ABQ2K6Q9</accession>
<keyword evidence="3" id="KW-1185">Reference proteome</keyword>
<evidence type="ECO:0000313" key="2">
    <source>
        <dbReference type="EMBL" id="GGN71253.1"/>
    </source>
</evidence>